<comment type="caution">
    <text evidence="1">The sequence shown here is derived from an EMBL/GenBank/DDBJ whole genome shotgun (WGS) entry which is preliminary data.</text>
</comment>
<evidence type="ECO:0000313" key="2">
    <source>
        <dbReference type="Proteomes" id="UP000324222"/>
    </source>
</evidence>
<name>A0A5B7D8U8_PORTR</name>
<evidence type="ECO:0000313" key="1">
    <source>
        <dbReference type="EMBL" id="MPC17721.1"/>
    </source>
</evidence>
<organism evidence="1 2">
    <name type="scientific">Portunus trituberculatus</name>
    <name type="common">Swimming crab</name>
    <name type="synonym">Neptunus trituberculatus</name>
    <dbReference type="NCBI Taxonomy" id="210409"/>
    <lineage>
        <taxon>Eukaryota</taxon>
        <taxon>Metazoa</taxon>
        <taxon>Ecdysozoa</taxon>
        <taxon>Arthropoda</taxon>
        <taxon>Crustacea</taxon>
        <taxon>Multicrustacea</taxon>
        <taxon>Malacostraca</taxon>
        <taxon>Eumalacostraca</taxon>
        <taxon>Eucarida</taxon>
        <taxon>Decapoda</taxon>
        <taxon>Pleocyemata</taxon>
        <taxon>Brachyura</taxon>
        <taxon>Eubrachyura</taxon>
        <taxon>Portunoidea</taxon>
        <taxon>Portunidae</taxon>
        <taxon>Portuninae</taxon>
        <taxon>Portunus</taxon>
    </lineage>
</organism>
<keyword evidence="2" id="KW-1185">Reference proteome</keyword>
<dbReference type="AlphaFoldDB" id="A0A5B7D8U8"/>
<dbReference type="Proteomes" id="UP000324222">
    <property type="component" value="Unassembled WGS sequence"/>
</dbReference>
<proteinExistence type="predicted"/>
<protein>
    <submittedName>
        <fullName evidence="1">Uncharacterized protein</fullName>
    </submittedName>
</protein>
<gene>
    <name evidence="1" type="ORF">E2C01_010585</name>
</gene>
<sequence>MTVWTDTDDGACAVSHVRIPGGDKRELRPTLGDSGRFSYAWLKRGVSSVDAHGGGMEVISVYILIRIPTSHVAAAVAWQVPCVSRWGRKVSVTDEGKVVTFLSLCVTAAPRIGGGVWKVRSELGFPAVASVLCWAAVRIEIRVNVGTERMVCVPEC</sequence>
<accession>A0A5B7D8U8</accession>
<dbReference type="EMBL" id="VSRR010000615">
    <property type="protein sequence ID" value="MPC17721.1"/>
    <property type="molecule type" value="Genomic_DNA"/>
</dbReference>
<reference evidence="1 2" key="1">
    <citation type="submission" date="2019-05" db="EMBL/GenBank/DDBJ databases">
        <title>Another draft genome of Portunus trituberculatus and its Hox gene families provides insights of decapod evolution.</title>
        <authorList>
            <person name="Jeong J.-H."/>
            <person name="Song I."/>
            <person name="Kim S."/>
            <person name="Choi T."/>
            <person name="Kim D."/>
            <person name="Ryu S."/>
            <person name="Kim W."/>
        </authorList>
    </citation>
    <scope>NUCLEOTIDE SEQUENCE [LARGE SCALE GENOMIC DNA]</scope>
    <source>
        <tissue evidence="1">Muscle</tissue>
    </source>
</reference>